<evidence type="ECO:0000256" key="3">
    <source>
        <dbReference type="PIRNR" id="PIRNR002070"/>
    </source>
</evidence>
<dbReference type="Proteomes" id="UP000285655">
    <property type="component" value="Unassembled WGS sequence"/>
</dbReference>
<comment type="subunit">
    <text evidence="2">Homotetramer.</text>
</comment>
<comment type="caution">
    <text evidence="5">The sequence shown here is derived from an EMBL/GenBank/DDBJ whole genome shotgun (WGS) entry which is preliminary data.</text>
</comment>
<dbReference type="HAMAP" id="MF_00984">
    <property type="entry name" value="SSB"/>
    <property type="match status" value="1"/>
</dbReference>
<dbReference type="GO" id="GO:0009295">
    <property type="term" value="C:nucleoid"/>
    <property type="evidence" value="ECO:0007669"/>
    <property type="project" value="TreeGrafter"/>
</dbReference>
<gene>
    <name evidence="5" type="ORF">C4544_02450</name>
</gene>
<evidence type="ECO:0000256" key="4">
    <source>
        <dbReference type="SAM" id="MobiDB-lite"/>
    </source>
</evidence>
<dbReference type="GO" id="GO:0006260">
    <property type="term" value="P:DNA replication"/>
    <property type="evidence" value="ECO:0007669"/>
    <property type="project" value="InterPro"/>
</dbReference>
<sequence length="154" mass="17384">MQNVNLAIVMGNLTRDPELRYTPNGQPVTSFGVATNRSWKDANGEKKDEVEFHEVVVWGKLAELCSQYLNKGRKVHVMGRLQTRSWEGQDGAKRQKTEIVAQDIAFVDSRRDGNDFDMGEEAAAKKNETKKAKKSSGKTDKPEEEEINIDDIPF</sequence>
<dbReference type="InterPro" id="IPR012340">
    <property type="entry name" value="NA-bd_OB-fold"/>
</dbReference>
<dbReference type="EMBL" id="QZJW01000017">
    <property type="protein sequence ID" value="RJO61571.1"/>
    <property type="molecule type" value="Genomic_DNA"/>
</dbReference>
<dbReference type="PANTHER" id="PTHR10302:SF27">
    <property type="entry name" value="SINGLE-STRANDED DNA-BINDING PROTEIN"/>
    <property type="match status" value="1"/>
</dbReference>
<evidence type="ECO:0000256" key="2">
    <source>
        <dbReference type="HAMAP-Rule" id="MF_00984"/>
    </source>
</evidence>
<feature type="region of interest" description="Disordered" evidence="4">
    <location>
        <begin position="110"/>
        <end position="154"/>
    </location>
</feature>
<evidence type="ECO:0000313" key="6">
    <source>
        <dbReference type="Proteomes" id="UP000285655"/>
    </source>
</evidence>
<keyword evidence="1 2" id="KW-0238">DNA-binding</keyword>
<evidence type="ECO:0000256" key="1">
    <source>
        <dbReference type="ARBA" id="ARBA00023125"/>
    </source>
</evidence>
<dbReference type="CDD" id="cd04496">
    <property type="entry name" value="SSB_OBF"/>
    <property type="match status" value="1"/>
</dbReference>
<accession>A0A419DEK3</accession>
<name>A0A419DEK3_9BACT</name>
<dbReference type="InterPro" id="IPR000424">
    <property type="entry name" value="Primosome_PriB/ssb"/>
</dbReference>
<dbReference type="PANTHER" id="PTHR10302">
    <property type="entry name" value="SINGLE-STRANDED DNA-BINDING PROTEIN"/>
    <property type="match status" value="1"/>
</dbReference>
<proteinExistence type="inferred from homology"/>
<dbReference type="Gene3D" id="2.40.50.140">
    <property type="entry name" value="Nucleic acid-binding proteins"/>
    <property type="match status" value="1"/>
</dbReference>
<comment type="caution">
    <text evidence="2">Lacks conserved residue(s) required for the propagation of feature annotation.</text>
</comment>
<dbReference type="PIRSF" id="PIRSF002070">
    <property type="entry name" value="SSB"/>
    <property type="match status" value="1"/>
</dbReference>
<reference evidence="5 6" key="1">
    <citation type="journal article" date="2017" name="ISME J.">
        <title>Energy and carbon metabolisms in a deep terrestrial subsurface fluid microbial community.</title>
        <authorList>
            <person name="Momper L."/>
            <person name="Jungbluth S.P."/>
            <person name="Lee M.D."/>
            <person name="Amend J.P."/>
        </authorList>
    </citation>
    <scope>NUCLEOTIDE SEQUENCE [LARGE SCALE GENOMIC DNA]</scope>
    <source>
        <strain evidence="5">SURF_29</strain>
    </source>
</reference>
<dbReference type="InterPro" id="IPR011344">
    <property type="entry name" value="ssDNA-bd"/>
</dbReference>
<dbReference type="NCBIfam" id="TIGR00621">
    <property type="entry name" value="ssb"/>
    <property type="match status" value="1"/>
</dbReference>
<dbReference type="SUPFAM" id="SSF50249">
    <property type="entry name" value="Nucleic acid-binding proteins"/>
    <property type="match status" value="1"/>
</dbReference>
<dbReference type="AlphaFoldDB" id="A0A419DEK3"/>
<feature type="compositionally biased region" description="Acidic residues" evidence="4">
    <location>
        <begin position="142"/>
        <end position="154"/>
    </location>
</feature>
<dbReference type="Pfam" id="PF00436">
    <property type="entry name" value="SSB"/>
    <property type="match status" value="1"/>
</dbReference>
<protein>
    <recommendedName>
        <fullName evidence="2 3">Single-stranded DNA-binding protein</fullName>
        <shortName evidence="2">SSB</shortName>
    </recommendedName>
</protein>
<organism evidence="5 6">
    <name type="scientific">candidate division WS5 bacterium</name>
    <dbReference type="NCBI Taxonomy" id="2093353"/>
    <lineage>
        <taxon>Bacteria</taxon>
        <taxon>candidate division WS5</taxon>
    </lineage>
</organism>
<dbReference type="GO" id="GO:0003697">
    <property type="term" value="F:single-stranded DNA binding"/>
    <property type="evidence" value="ECO:0007669"/>
    <property type="project" value="UniProtKB-UniRule"/>
</dbReference>
<dbReference type="PROSITE" id="PS50935">
    <property type="entry name" value="SSB"/>
    <property type="match status" value="1"/>
</dbReference>
<evidence type="ECO:0000313" key="5">
    <source>
        <dbReference type="EMBL" id="RJO61571.1"/>
    </source>
</evidence>